<protein>
    <recommendedName>
        <fullName evidence="4">Alpha-tubulin suppressor-like RCC1 family protein</fullName>
    </recommendedName>
</protein>
<evidence type="ECO:0000313" key="2">
    <source>
        <dbReference type="EMBL" id="NDV62909.1"/>
    </source>
</evidence>
<organism evidence="2 3">
    <name type="scientific">Oceanipulchritudo coccoides</name>
    <dbReference type="NCBI Taxonomy" id="2706888"/>
    <lineage>
        <taxon>Bacteria</taxon>
        <taxon>Pseudomonadati</taxon>
        <taxon>Verrucomicrobiota</taxon>
        <taxon>Opitutia</taxon>
        <taxon>Puniceicoccales</taxon>
        <taxon>Oceanipulchritudinaceae</taxon>
        <taxon>Oceanipulchritudo</taxon>
    </lineage>
</organism>
<reference evidence="2 3" key="1">
    <citation type="submission" date="2020-02" db="EMBL/GenBank/DDBJ databases">
        <title>Albibacoteraceae fam. nov., the first described family within the subdivision 4 Verrucomicrobia.</title>
        <authorList>
            <person name="Xi F."/>
        </authorList>
    </citation>
    <scope>NUCLEOTIDE SEQUENCE [LARGE SCALE GENOMIC DNA]</scope>
    <source>
        <strain evidence="2 3">CK1056</strain>
    </source>
</reference>
<dbReference type="InterPro" id="IPR051210">
    <property type="entry name" value="Ub_ligase/GEF_domain"/>
</dbReference>
<proteinExistence type="predicted"/>
<dbReference type="RefSeq" id="WP_163965697.1">
    <property type="nucleotide sequence ID" value="NZ_JAAGNX010000003.1"/>
</dbReference>
<dbReference type="SUPFAM" id="SSF50985">
    <property type="entry name" value="RCC1/BLIP-II"/>
    <property type="match status" value="1"/>
</dbReference>
<dbReference type="EMBL" id="JAAGNX010000003">
    <property type="protein sequence ID" value="NDV62909.1"/>
    <property type="molecule type" value="Genomic_DNA"/>
</dbReference>
<dbReference type="InterPro" id="IPR000408">
    <property type="entry name" value="Reg_chr_condens"/>
</dbReference>
<accession>A0A6B2M3W5</accession>
<dbReference type="Pfam" id="PF13540">
    <property type="entry name" value="RCC1_2"/>
    <property type="match status" value="4"/>
</dbReference>
<comment type="caution">
    <text evidence="2">The sequence shown here is derived from an EMBL/GenBank/DDBJ whole genome shotgun (WGS) entry which is preliminary data.</text>
</comment>
<dbReference type="Gene3D" id="2.130.10.30">
    <property type="entry name" value="Regulator of chromosome condensation 1/beta-lactamase-inhibitor protein II"/>
    <property type="match status" value="2"/>
</dbReference>
<keyword evidence="1" id="KW-0677">Repeat</keyword>
<gene>
    <name evidence="2" type="ORF">G0Q06_10640</name>
</gene>
<keyword evidence="3" id="KW-1185">Reference proteome</keyword>
<evidence type="ECO:0000313" key="3">
    <source>
        <dbReference type="Proteomes" id="UP000478417"/>
    </source>
</evidence>
<dbReference type="Proteomes" id="UP000478417">
    <property type="component" value="Unassembled WGS sequence"/>
</dbReference>
<name>A0A6B2M3W5_9BACT</name>
<dbReference type="PANTHER" id="PTHR22870:SF408">
    <property type="entry name" value="OS09G0560450 PROTEIN"/>
    <property type="match status" value="1"/>
</dbReference>
<dbReference type="AlphaFoldDB" id="A0A6B2M3W5"/>
<sequence length="720" mass="78402">MTPKAGETSTGGVAYDVNGDGSIVVGDGTWEGAEYSYPKIWINDVAIEFDESFGGPAYAISDNGQVVATTLVVQSPYYQNWQIPFTHRWELPTTFPPGYNPKVQPYSDDVALMPMYEPPEFTPGTEYTGSRPSGISGDGNVLVGTSDIHTSKIAVRWINDPTFGWSVQEFEKYAKNKGTYAVAASYNGEIIVGNTSFNVGTIDDPVWETRGFVWPSKTRKIFVWESDDSWEPTSYSTEAFGVIQIAAGSGFTAGLLESGEVVIVGSDDPLLQPPTGLANAVEIDVGHAHVIALTADKTIVAWGHNDFGQTDVPDGLDTVKAIAAGQYHNLALKEDGSVVAWGKNEDGQTDVPEGLAPVKDVAAGYGHSLALLQEEDPEEGILVGWGLNLDGQTEEPLNLGNLVAIESGYYHNLSLDESGVVFAWGRNNSGQCDWWYVEDPAVDISAGSEHSIVLYDDGTIVILDNGKQSYNVPYELSYVTDVAAGDKHSAVLDSNLVKMLDTLPVDPPGLPHNATYTTDISGDGKIIVGYSILTGSNGESVAVYWDESGSVHRFEELLSGIDHSGWEFQSIAAVDDDGDSMTGYGEYNGNKVQGWHLIGSLTPPEEGDKFIEDSGAEDLGDGYHKVSWYGLLKRMENSVHWHVEHGWQFIGKGKADDLTIYDHGLGCWSWTSEKDYPYVYLYCLDSGWTYYKEGGTPGDREYYDFVKGKWIHETELLGGS</sequence>
<dbReference type="PANTHER" id="PTHR22870">
    <property type="entry name" value="REGULATOR OF CHROMOSOME CONDENSATION"/>
    <property type="match status" value="1"/>
</dbReference>
<dbReference type="PROSITE" id="PS50012">
    <property type="entry name" value="RCC1_3"/>
    <property type="match status" value="3"/>
</dbReference>
<dbReference type="InterPro" id="IPR009091">
    <property type="entry name" value="RCC1/BLIP-II"/>
</dbReference>
<evidence type="ECO:0000256" key="1">
    <source>
        <dbReference type="ARBA" id="ARBA00022737"/>
    </source>
</evidence>
<evidence type="ECO:0008006" key="4">
    <source>
        <dbReference type="Google" id="ProtNLM"/>
    </source>
</evidence>